<sequence length="61" mass="7041">MQRRAILRLRRLRAPAFSCTFSITARTCRPCLAATAHASEAYPNAWLRQPRMLQDFHGQPE</sequence>
<evidence type="ECO:0000313" key="1">
    <source>
        <dbReference type="EMBL" id="KKO70298.1"/>
    </source>
</evidence>
<dbReference type="STRING" id="206506.AAV32_17265"/>
<dbReference type="AlphaFoldDB" id="A0A171KN31"/>
<proteinExistence type="predicted"/>
<gene>
    <name evidence="1" type="ORF">AAV32_17265</name>
</gene>
<dbReference type="EMBL" id="LBNE01000018">
    <property type="protein sequence ID" value="KKO70298.1"/>
    <property type="molecule type" value="Genomic_DNA"/>
</dbReference>
<dbReference type="Proteomes" id="UP000078084">
    <property type="component" value="Unassembled WGS sequence"/>
</dbReference>
<accession>A0A171KN31</accession>
<name>A0A171KN31_9BURK</name>
<keyword evidence="2" id="KW-1185">Reference proteome</keyword>
<comment type="caution">
    <text evidence="1">The sequence shown here is derived from an EMBL/GenBank/DDBJ whole genome shotgun (WGS) entry which is preliminary data.</text>
</comment>
<reference evidence="1 2" key="1">
    <citation type="submission" date="2015-04" db="EMBL/GenBank/DDBJ databases">
        <title>Genome sequence of Kerstersia gyiorum CG1.</title>
        <authorList>
            <person name="Greninger A.L."/>
            <person name="Kozyreva V."/>
            <person name="Chaturvedi V."/>
        </authorList>
    </citation>
    <scope>NUCLEOTIDE SEQUENCE [LARGE SCALE GENOMIC DNA]</scope>
    <source>
        <strain evidence="1 2">CG1</strain>
    </source>
</reference>
<evidence type="ECO:0000313" key="2">
    <source>
        <dbReference type="Proteomes" id="UP000078084"/>
    </source>
</evidence>
<organism evidence="1 2">
    <name type="scientific">Kerstersia gyiorum</name>
    <dbReference type="NCBI Taxonomy" id="206506"/>
    <lineage>
        <taxon>Bacteria</taxon>
        <taxon>Pseudomonadati</taxon>
        <taxon>Pseudomonadota</taxon>
        <taxon>Betaproteobacteria</taxon>
        <taxon>Burkholderiales</taxon>
        <taxon>Alcaligenaceae</taxon>
        <taxon>Kerstersia</taxon>
    </lineage>
</organism>
<protein>
    <submittedName>
        <fullName evidence="1">Uncharacterized protein</fullName>
    </submittedName>
</protein>